<organism evidence="2">
    <name type="scientific">marine sediment metagenome</name>
    <dbReference type="NCBI Taxonomy" id="412755"/>
    <lineage>
        <taxon>unclassified sequences</taxon>
        <taxon>metagenomes</taxon>
        <taxon>ecological metagenomes</taxon>
    </lineage>
</organism>
<evidence type="ECO:0000256" key="1">
    <source>
        <dbReference type="SAM" id="Phobius"/>
    </source>
</evidence>
<accession>X1L9Q4</accession>
<reference evidence="2" key="1">
    <citation type="journal article" date="2014" name="Front. Microbiol.">
        <title>High frequency of phylogenetically diverse reductive dehalogenase-homologous genes in deep subseafloor sedimentary metagenomes.</title>
        <authorList>
            <person name="Kawai M."/>
            <person name="Futagami T."/>
            <person name="Toyoda A."/>
            <person name="Takaki Y."/>
            <person name="Nishi S."/>
            <person name="Hori S."/>
            <person name="Arai W."/>
            <person name="Tsubouchi T."/>
            <person name="Morono Y."/>
            <person name="Uchiyama I."/>
            <person name="Ito T."/>
            <person name="Fujiyama A."/>
            <person name="Inagaki F."/>
            <person name="Takami H."/>
        </authorList>
    </citation>
    <scope>NUCLEOTIDE SEQUENCE</scope>
    <source>
        <strain evidence="2">Expedition CK06-06</strain>
    </source>
</reference>
<keyword evidence="1" id="KW-0472">Membrane</keyword>
<dbReference type="AlphaFoldDB" id="X1L9Q4"/>
<feature type="transmembrane region" description="Helical" evidence="1">
    <location>
        <begin position="40"/>
        <end position="58"/>
    </location>
</feature>
<keyword evidence="1" id="KW-0812">Transmembrane</keyword>
<protein>
    <submittedName>
        <fullName evidence="2">Uncharacterized protein</fullName>
    </submittedName>
</protein>
<evidence type="ECO:0000313" key="2">
    <source>
        <dbReference type="EMBL" id="GAI15808.1"/>
    </source>
</evidence>
<keyword evidence="1" id="KW-1133">Transmembrane helix</keyword>
<sequence length="73" mass="8286">MTGEILALPAFCFGGPWIAGEFLEKLLKKSETEVNEMVEAYIIFLVIVFVIMVIYPLFRWVIKFGEELGKGAE</sequence>
<dbReference type="EMBL" id="BARV01009410">
    <property type="protein sequence ID" value="GAI15808.1"/>
    <property type="molecule type" value="Genomic_DNA"/>
</dbReference>
<name>X1L9Q4_9ZZZZ</name>
<proteinExistence type="predicted"/>
<comment type="caution">
    <text evidence="2">The sequence shown here is derived from an EMBL/GenBank/DDBJ whole genome shotgun (WGS) entry which is preliminary data.</text>
</comment>
<gene>
    <name evidence="2" type="ORF">S06H3_18565</name>
</gene>